<protein>
    <submittedName>
        <fullName evidence="4">Uncharacterized protein</fullName>
    </submittedName>
</protein>
<gene>
    <name evidence="4" type="ORF">GALMADRAFT_111430</name>
</gene>
<feature type="chain" id="PRO_5001649428" evidence="1">
    <location>
        <begin position="24"/>
        <end position="678"/>
    </location>
</feature>
<dbReference type="InterPro" id="IPR058329">
    <property type="entry name" value="Arp1_N"/>
</dbReference>
<sequence>MLAGLTIHILLQYFCLFFPCAFGLLNVLSDYPPGSVFSFSNQPHSQYLAASQTTLTVKEITPKLSEDLLDGIFPATSLWIKNSPITKASLEQQLDLYGKVDDVWNENFLETLSIFFEGRGSATLDPRAYDWLQERGVVRIFLSGAIQRTSSQVSIPTHHIGGTIPPGPFIISGDNAKGLKVHDVYRLYLDEYESFLFGAIPDLVKGGWILTNITSPWADDTPDTQLIPVPSRLGVLSGATSPLSGTRFGLKDIYDAQGLPTAAGSLAYEMTHPIPEGTAPSITRLLALGATMVGKTRTSQFAHGAHPWEFVDVPYSWNPRGDGHLTASASSSGSACAIAGYQWLEFTVGSDTRGSVRKPAALVGVYGIRPSHGSLDLTGVVPLSEEMDTAGFFARHPSIFHTVASRWYAGSPVWSQQPTTRFPMKLIYPTDHFPVRDSAAQKLIDAFVIALHQHLGISQKQVNFTDILTPFLPNGSFPAFQLSSNKLAEYRSWVSVGKPTTDEFISRFGRPPTFDPIPEKMFARAQSITDDDFADAVSLKRAFRDSVSKHVFKHNKESCSDSIFIYDAATGGLPSYRVEEFNYLSGATPFLLSFAGADTEAKASDFFNFLASMGELPEVTVPIGQVQYFSALSRTWEPIPISIQLVSRKGCDQMLLDLVKRLADVGVVRPVQAGRSMY</sequence>
<dbReference type="PANTHER" id="PTHR46310:SF7">
    <property type="entry name" value="AMIDASE 1"/>
    <property type="match status" value="1"/>
</dbReference>
<dbReference type="Proteomes" id="UP000027222">
    <property type="component" value="Unassembled WGS sequence"/>
</dbReference>
<evidence type="ECO:0000259" key="3">
    <source>
        <dbReference type="Pfam" id="PF26053"/>
    </source>
</evidence>
<dbReference type="EMBL" id="KL142368">
    <property type="protein sequence ID" value="KDR84180.1"/>
    <property type="molecule type" value="Genomic_DNA"/>
</dbReference>
<evidence type="ECO:0000313" key="4">
    <source>
        <dbReference type="EMBL" id="KDR84180.1"/>
    </source>
</evidence>
<dbReference type="Gene3D" id="3.90.1300.10">
    <property type="entry name" value="Amidase signature (AS) domain"/>
    <property type="match status" value="1"/>
</dbReference>
<evidence type="ECO:0000256" key="1">
    <source>
        <dbReference type="SAM" id="SignalP"/>
    </source>
</evidence>
<accession>A0A067TLS8</accession>
<proteinExistence type="predicted"/>
<dbReference type="Pfam" id="PF26053">
    <property type="entry name" value="DUF8016"/>
    <property type="match status" value="1"/>
</dbReference>
<evidence type="ECO:0000259" key="2">
    <source>
        <dbReference type="Pfam" id="PF01425"/>
    </source>
</evidence>
<dbReference type="Pfam" id="PF01425">
    <property type="entry name" value="Amidase"/>
    <property type="match status" value="1"/>
</dbReference>
<feature type="domain" description="Scytalone dehydratase-like protein Arp1 N-terminal" evidence="3">
    <location>
        <begin position="70"/>
        <end position="182"/>
    </location>
</feature>
<reference evidence="5" key="1">
    <citation type="journal article" date="2014" name="Proc. Natl. Acad. Sci. U.S.A.">
        <title>Extensive sampling of basidiomycete genomes demonstrates inadequacy of the white-rot/brown-rot paradigm for wood decay fungi.</title>
        <authorList>
            <person name="Riley R."/>
            <person name="Salamov A.A."/>
            <person name="Brown D.W."/>
            <person name="Nagy L.G."/>
            <person name="Floudas D."/>
            <person name="Held B.W."/>
            <person name="Levasseur A."/>
            <person name="Lombard V."/>
            <person name="Morin E."/>
            <person name="Otillar R."/>
            <person name="Lindquist E.A."/>
            <person name="Sun H."/>
            <person name="LaButti K.M."/>
            <person name="Schmutz J."/>
            <person name="Jabbour D."/>
            <person name="Luo H."/>
            <person name="Baker S.E."/>
            <person name="Pisabarro A.G."/>
            <person name="Walton J.D."/>
            <person name="Blanchette R.A."/>
            <person name="Henrissat B."/>
            <person name="Martin F."/>
            <person name="Cullen D."/>
            <person name="Hibbett D.S."/>
            <person name="Grigoriev I.V."/>
        </authorList>
    </citation>
    <scope>NUCLEOTIDE SEQUENCE [LARGE SCALE GENOMIC DNA]</scope>
    <source>
        <strain evidence="5">CBS 339.88</strain>
    </source>
</reference>
<dbReference type="STRING" id="685588.A0A067TLS8"/>
<dbReference type="InterPro" id="IPR036928">
    <property type="entry name" value="AS_sf"/>
</dbReference>
<keyword evidence="5" id="KW-1185">Reference proteome</keyword>
<dbReference type="HOGENOM" id="CLU_020129_1_0_1"/>
<name>A0A067TLS8_GALM3</name>
<feature type="domain" description="Amidase" evidence="2">
    <location>
        <begin position="239"/>
        <end position="396"/>
    </location>
</feature>
<dbReference type="InterPro" id="IPR023631">
    <property type="entry name" value="Amidase_dom"/>
</dbReference>
<dbReference type="AlphaFoldDB" id="A0A067TLS8"/>
<dbReference type="OrthoDB" id="5423360at2759"/>
<organism evidence="4 5">
    <name type="scientific">Galerina marginata (strain CBS 339.88)</name>
    <dbReference type="NCBI Taxonomy" id="685588"/>
    <lineage>
        <taxon>Eukaryota</taxon>
        <taxon>Fungi</taxon>
        <taxon>Dikarya</taxon>
        <taxon>Basidiomycota</taxon>
        <taxon>Agaricomycotina</taxon>
        <taxon>Agaricomycetes</taxon>
        <taxon>Agaricomycetidae</taxon>
        <taxon>Agaricales</taxon>
        <taxon>Agaricineae</taxon>
        <taxon>Strophariaceae</taxon>
        <taxon>Galerina</taxon>
    </lineage>
</organism>
<dbReference type="PANTHER" id="PTHR46310">
    <property type="entry name" value="AMIDASE 1"/>
    <property type="match status" value="1"/>
</dbReference>
<feature type="signal peptide" evidence="1">
    <location>
        <begin position="1"/>
        <end position="23"/>
    </location>
</feature>
<keyword evidence="1" id="KW-0732">Signal</keyword>
<dbReference type="SUPFAM" id="SSF75304">
    <property type="entry name" value="Amidase signature (AS) enzymes"/>
    <property type="match status" value="1"/>
</dbReference>
<evidence type="ECO:0000313" key="5">
    <source>
        <dbReference type="Proteomes" id="UP000027222"/>
    </source>
</evidence>